<reference evidence="2 3" key="1">
    <citation type="submission" date="2020-09" db="EMBL/GenBank/DDBJ databases">
        <title>Genomic characterization of a novel Parvarchaeota family in acid mine drainage sediments.</title>
        <authorList>
            <person name="Luo Z.-H."/>
        </authorList>
    </citation>
    <scope>NUCLEOTIDE SEQUENCE [LARGE SCALE GENOMIC DNA]</scope>
    <source>
        <strain evidence="2">MAS1_bins.189</strain>
    </source>
</reference>
<dbReference type="Proteomes" id="UP000718571">
    <property type="component" value="Unassembled WGS sequence"/>
</dbReference>
<comment type="caution">
    <text evidence="2">The sequence shown here is derived from an EMBL/GenBank/DDBJ whole genome shotgun (WGS) entry which is preliminary data.</text>
</comment>
<feature type="transmembrane region" description="Helical" evidence="1">
    <location>
        <begin position="61"/>
        <end position="83"/>
    </location>
</feature>
<protein>
    <submittedName>
        <fullName evidence="2">Uncharacterized protein</fullName>
    </submittedName>
</protein>
<keyword evidence="1" id="KW-1133">Transmembrane helix</keyword>
<proteinExistence type="predicted"/>
<evidence type="ECO:0000313" key="3">
    <source>
        <dbReference type="Proteomes" id="UP000718571"/>
    </source>
</evidence>
<dbReference type="AlphaFoldDB" id="A0A8T3UYQ5"/>
<evidence type="ECO:0000313" key="2">
    <source>
        <dbReference type="EMBL" id="MBE5728557.1"/>
    </source>
</evidence>
<gene>
    <name evidence="2" type="ORF">IHE51_01735</name>
</gene>
<keyword evidence="1" id="KW-0472">Membrane</keyword>
<name>A0A8T3UYQ5_9ARCH</name>
<dbReference type="EMBL" id="JADFAR010000021">
    <property type="protein sequence ID" value="MBE5728557.1"/>
    <property type="molecule type" value="Genomic_DNA"/>
</dbReference>
<organism evidence="2 3">
    <name type="scientific">Candidatus Acidifodinimicrobium mancum</name>
    <dbReference type="NCBI Taxonomy" id="2898728"/>
    <lineage>
        <taxon>Archaea</taxon>
        <taxon>Candidatus Parvarchaeota</taxon>
        <taxon>Candidatus Acidifodinimicrobiaceae</taxon>
        <taxon>Candidatus Acidifodinimicrobium</taxon>
    </lineage>
</organism>
<evidence type="ECO:0000256" key="1">
    <source>
        <dbReference type="SAM" id="Phobius"/>
    </source>
</evidence>
<sequence length="90" mass="10721">MAIFIRDFQKRSDLLIARIRLYKNVWIMFLLIMIIDVFLIADVVYVQFFNPLTLIYVFWSLGYLSLGSIFAYILSISFILYIIGRKIKTK</sequence>
<keyword evidence="1" id="KW-0812">Transmembrane</keyword>
<accession>A0A8T3UYQ5</accession>
<feature type="transmembrane region" description="Helical" evidence="1">
    <location>
        <begin position="21"/>
        <end position="41"/>
    </location>
</feature>